<feature type="transmembrane region" description="Helical" evidence="11">
    <location>
        <begin position="173"/>
        <end position="195"/>
    </location>
</feature>
<evidence type="ECO:0000256" key="6">
    <source>
        <dbReference type="ARBA" id="ARBA00022989"/>
    </source>
</evidence>
<evidence type="ECO:0000256" key="7">
    <source>
        <dbReference type="ARBA" id="ARBA00023136"/>
    </source>
</evidence>
<feature type="transmembrane region" description="Helical" evidence="11">
    <location>
        <begin position="215"/>
        <end position="236"/>
    </location>
</feature>
<comment type="subcellular location">
    <subcellularLocation>
        <location evidence="1">Cell membrane</location>
        <topology evidence="1">Multi-pass membrane protein</topology>
    </subcellularLocation>
</comment>
<comment type="function">
    <text evidence="8">Required for corrinoid utilization. Probably part of the ABC transporter complex BtuCDF involved in cobalamin (vitamin B12) import. Probably involved in the translocation of the substrate across the membrane.</text>
</comment>
<dbReference type="EMBL" id="RJJG01000001">
    <property type="protein sequence ID" value="RNI11045.1"/>
    <property type="molecule type" value="Genomic_DNA"/>
</dbReference>
<dbReference type="STRING" id="2177.BHR79_00415"/>
<dbReference type="InterPro" id="IPR000522">
    <property type="entry name" value="ABC_transptr_permease_BtuC"/>
</dbReference>
<evidence type="ECO:0000313" key="14">
    <source>
        <dbReference type="EMBL" id="SDW83351.1"/>
    </source>
</evidence>
<dbReference type="Proteomes" id="UP000198669">
    <property type="component" value="Unassembled WGS sequence"/>
</dbReference>
<protein>
    <recommendedName>
        <fullName evidence="10">Cobalamin import system permease protein BtuC</fullName>
    </recommendedName>
</protein>
<evidence type="ECO:0000313" key="12">
    <source>
        <dbReference type="EMBL" id="APH38090.1"/>
    </source>
</evidence>
<reference evidence="12 15" key="1">
    <citation type="submission" date="2016-10" db="EMBL/GenBank/DDBJ databases">
        <title>Methanohalophilus halophilus.</title>
        <authorList>
            <person name="L'haridon S."/>
        </authorList>
    </citation>
    <scope>NUCLEOTIDE SEQUENCE [LARGE SCALE GENOMIC DNA]</scope>
    <source>
        <strain evidence="12 15">Z-7982</strain>
    </source>
</reference>
<name>A0A1L3PZN8_9EURY</name>
<dbReference type="KEGG" id="mhaz:BHR79_00415"/>
<dbReference type="GO" id="GO:0022857">
    <property type="term" value="F:transmembrane transporter activity"/>
    <property type="evidence" value="ECO:0007669"/>
    <property type="project" value="InterPro"/>
</dbReference>
<dbReference type="CDD" id="cd06550">
    <property type="entry name" value="TM_ABC_iron-siderophores_like"/>
    <property type="match status" value="1"/>
</dbReference>
<dbReference type="SUPFAM" id="SSF81345">
    <property type="entry name" value="ABC transporter involved in vitamin B12 uptake, BtuC"/>
    <property type="match status" value="1"/>
</dbReference>
<reference evidence="13 17" key="3">
    <citation type="submission" date="2018-10" db="EMBL/GenBank/DDBJ databases">
        <title>Cultivation of a novel Methanohalophilus strain from Kebrit Deep of the Red Sea and a genomic comparison of members of the genus Methanohalophilus.</title>
        <authorList>
            <person name="Guan Y."/>
            <person name="Ngugi D.K."/>
            <person name="Stingl U."/>
        </authorList>
    </citation>
    <scope>NUCLEOTIDE SEQUENCE [LARGE SCALE GENOMIC DNA]</scope>
    <source>
        <strain evidence="13 17">DSM 3094</strain>
    </source>
</reference>
<evidence type="ECO:0000313" key="15">
    <source>
        <dbReference type="Proteomes" id="UP000186879"/>
    </source>
</evidence>
<evidence type="ECO:0000256" key="10">
    <source>
        <dbReference type="ARBA" id="ARBA00071366"/>
    </source>
</evidence>
<feature type="transmembrane region" description="Helical" evidence="11">
    <location>
        <begin position="112"/>
        <end position="131"/>
    </location>
</feature>
<dbReference type="EMBL" id="FNMU01000005">
    <property type="protein sequence ID" value="SDW83351.1"/>
    <property type="molecule type" value="Genomic_DNA"/>
</dbReference>
<evidence type="ECO:0000256" key="11">
    <source>
        <dbReference type="SAM" id="Phobius"/>
    </source>
</evidence>
<dbReference type="EMBL" id="CP017921">
    <property type="protein sequence ID" value="APH38090.1"/>
    <property type="molecule type" value="Genomic_DNA"/>
</dbReference>
<dbReference type="InterPro" id="IPR037294">
    <property type="entry name" value="ABC_BtuC-like"/>
</dbReference>
<feature type="transmembrane region" description="Helical" evidence="11">
    <location>
        <begin position="267"/>
        <end position="294"/>
    </location>
</feature>
<keyword evidence="3" id="KW-0813">Transport</keyword>
<dbReference type="Pfam" id="PF01032">
    <property type="entry name" value="FecCD"/>
    <property type="match status" value="1"/>
</dbReference>
<feature type="transmembrane region" description="Helical" evidence="11">
    <location>
        <begin position="306"/>
        <end position="324"/>
    </location>
</feature>
<evidence type="ECO:0000256" key="8">
    <source>
        <dbReference type="ARBA" id="ARBA00053891"/>
    </source>
</evidence>
<dbReference type="GeneID" id="30582168"/>
<evidence type="ECO:0000256" key="4">
    <source>
        <dbReference type="ARBA" id="ARBA00022475"/>
    </source>
</evidence>
<feature type="transmembrane region" description="Helical" evidence="11">
    <location>
        <begin position="27"/>
        <end position="45"/>
    </location>
</feature>
<evidence type="ECO:0000256" key="2">
    <source>
        <dbReference type="ARBA" id="ARBA00007935"/>
    </source>
</evidence>
<evidence type="ECO:0000256" key="5">
    <source>
        <dbReference type="ARBA" id="ARBA00022692"/>
    </source>
</evidence>
<evidence type="ECO:0000256" key="1">
    <source>
        <dbReference type="ARBA" id="ARBA00004651"/>
    </source>
</evidence>
<evidence type="ECO:0000256" key="9">
    <source>
        <dbReference type="ARBA" id="ARBA00064420"/>
    </source>
</evidence>
<dbReference type="GO" id="GO:0005886">
    <property type="term" value="C:plasma membrane"/>
    <property type="evidence" value="ECO:0007669"/>
    <property type="project" value="UniProtKB-SubCell"/>
</dbReference>
<sequence length="357" mass="38992">MEYYCKKYEDEVETLPEKYRSYIGRKVSFILISILLTGTIFLYSLSVGNADLTIFDITRTILGMPTELTHSKSIIWNLRIPRAIAAIIAGVALSISGVVLQSILRNPLGSPYTLGISHAAAFGATLSILAGTRNWLPMLDLPYMTTLFAFAFSLISTLTILAIAKYKNATPEVLILVGVALSSLLTAATMLLQFFADDSELPEIVFWTFGDLGRAYWESIYIMGFITLLSSAYFLYNRWNYNAIDAGDEVARGLGVNVDRVRLTGMLVASLTTAAAVSFLGIIGFVGLVCPHIARRFVGDDQRFLIPSACIVGAVLLLASDVAARLIIAPYVLPVGIITAFMGAPLFLYLLIRGYSH</sequence>
<gene>
    <name evidence="12" type="ORF">BHR79_00415</name>
    <name evidence="13" type="ORF">EFE40_02390</name>
    <name evidence="14" type="ORF">SAMN04515625_1697</name>
</gene>
<feature type="transmembrane region" description="Helical" evidence="11">
    <location>
        <begin position="143"/>
        <end position="164"/>
    </location>
</feature>
<dbReference type="Proteomes" id="UP000267921">
    <property type="component" value="Unassembled WGS sequence"/>
</dbReference>
<keyword evidence="4" id="KW-1003">Cell membrane</keyword>
<keyword evidence="5 11" id="KW-0812">Transmembrane</keyword>
<accession>A0A1L3PZN8</accession>
<keyword evidence="7 11" id="KW-0472">Membrane</keyword>
<evidence type="ECO:0000313" key="17">
    <source>
        <dbReference type="Proteomes" id="UP000267921"/>
    </source>
</evidence>
<dbReference type="Proteomes" id="UP000186879">
    <property type="component" value="Chromosome"/>
</dbReference>
<feature type="transmembrane region" description="Helical" evidence="11">
    <location>
        <begin position="80"/>
        <end position="100"/>
    </location>
</feature>
<reference evidence="14 16" key="2">
    <citation type="submission" date="2016-10" db="EMBL/GenBank/DDBJ databases">
        <authorList>
            <person name="de Groot N.N."/>
        </authorList>
    </citation>
    <scope>NUCLEOTIDE SEQUENCE [LARGE SCALE GENOMIC DNA]</scope>
    <source>
        <strain evidence="14 16">Z-7982</strain>
    </source>
</reference>
<dbReference type="Gene3D" id="1.10.3470.10">
    <property type="entry name" value="ABC transporter involved in vitamin B12 uptake, BtuC"/>
    <property type="match status" value="1"/>
</dbReference>
<comment type="subunit">
    <text evidence="9">The complex is composed of two ATP-binding proteins (BtuD), two transmembrane proteins (BtuC) and a solute-binding protein (BtuF).</text>
</comment>
<evidence type="ECO:0000256" key="3">
    <source>
        <dbReference type="ARBA" id="ARBA00022448"/>
    </source>
</evidence>
<dbReference type="FunFam" id="1.10.3470.10:FF:000001">
    <property type="entry name" value="Vitamin B12 ABC transporter permease BtuC"/>
    <property type="match status" value="1"/>
</dbReference>
<comment type="similarity">
    <text evidence="2">Belongs to the binding-protein-dependent transport system permease family. FecCD subfamily.</text>
</comment>
<proteinExistence type="inferred from homology"/>
<organism evidence="12 15">
    <name type="scientific">Methanohalophilus halophilus</name>
    <dbReference type="NCBI Taxonomy" id="2177"/>
    <lineage>
        <taxon>Archaea</taxon>
        <taxon>Methanobacteriati</taxon>
        <taxon>Methanobacteriota</taxon>
        <taxon>Stenosarchaea group</taxon>
        <taxon>Methanomicrobia</taxon>
        <taxon>Methanosarcinales</taxon>
        <taxon>Methanosarcinaceae</taxon>
        <taxon>Methanohalophilus</taxon>
    </lineage>
</organism>
<evidence type="ECO:0000313" key="16">
    <source>
        <dbReference type="Proteomes" id="UP000198669"/>
    </source>
</evidence>
<keyword evidence="6 11" id="KW-1133">Transmembrane helix</keyword>
<feature type="transmembrane region" description="Helical" evidence="11">
    <location>
        <begin position="331"/>
        <end position="352"/>
    </location>
</feature>
<dbReference type="GO" id="GO:0033214">
    <property type="term" value="P:siderophore-iron import into cell"/>
    <property type="evidence" value="ECO:0007669"/>
    <property type="project" value="TreeGrafter"/>
</dbReference>
<evidence type="ECO:0000313" key="13">
    <source>
        <dbReference type="EMBL" id="RNI11045.1"/>
    </source>
</evidence>
<keyword evidence="15" id="KW-1185">Reference proteome</keyword>
<dbReference type="OrthoDB" id="27848at2157"/>
<dbReference type="PANTHER" id="PTHR30472">
    <property type="entry name" value="FERRIC ENTEROBACTIN TRANSPORT SYSTEM PERMEASE PROTEIN"/>
    <property type="match status" value="1"/>
</dbReference>
<dbReference type="RefSeq" id="WP_072560239.1">
    <property type="nucleotide sequence ID" value="NZ_CP017921.1"/>
</dbReference>
<dbReference type="PANTHER" id="PTHR30472:SF25">
    <property type="entry name" value="ABC TRANSPORTER PERMEASE PROTEIN MJ0876-RELATED"/>
    <property type="match status" value="1"/>
</dbReference>
<dbReference type="AlphaFoldDB" id="A0A1L3PZN8"/>